<keyword evidence="3" id="KW-1185">Reference proteome</keyword>
<dbReference type="InterPro" id="IPR048037">
    <property type="entry name" value="DmmA-like_C"/>
</dbReference>
<protein>
    <recommendedName>
        <fullName evidence="1">Dimethylamine monooxygenase subunit DmmA-like C-terminal domain-containing protein</fullName>
    </recommendedName>
</protein>
<accession>A0A4P5NR10</accession>
<feature type="domain" description="Dimethylamine monooxygenase subunit DmmA-like C-terminal" evidence="1">
    <location>
        <begin position="134"/>
        <end position="177"/>
    </location>
</feature>
<evidence type="ECO:0000313" key="3">
    <source>
        <dbReference type="Proteomes" id="UP000315095"/>
    </source>
</evidence>
<gene>
    <name evidence="2" type="ORF">MSKU9_0725</name>
</gene>
<dbReference type="AlphaFoldDB" id="A0A4P5NR10"/>
<name>A0A4P5NR10_9PROT</name>
<dbReference type="EMBL" id="BDLU01000024">
    <property type="protein sequence ID" value="GCE82584.1"/>
    <property type="molecule type" value="Genomic_DNA"/>
</dbReference>
<reference evidence="3" key="1">
    <citation type="submission" date="2017-01" db="EMBL/GenBank/DDBJ databases">
        <title>Komagataeibacter sp. MSKU9 whole genome sequencing project.</title>
        <authorList>
            <person name="Matsutani M."/>
            <person name="Naloka K."/>
            <person name="Theeragool G."/>
            <person name="Yakushi T."/>
            <person name="Matsushita K."/>
        </authorList>
    </citation>
    <scope>NUCLEOTIDE SEQUENCE [LARGE SCALE GENOMIC DNA]</scope>
    <source>
        <strain evidence="3">MSKU9</strain>
    </source>
</reference>
<organism evidence="2 3">
    <name type="scientific">Komagataeibacter diospyri</name>
    <dbReference type="NCBI Taxonomy" id="1932662"/>
    <lineage>
        <taxon>Bacteria</taxon>
        <taxon>Pseudomonadati</taxon>
        <taxon>Pseudomonadota</taxon>
        <taxon>Alphaproteobacteria</taxon>
        <taxon>Acetobacterales</taxon>
        <taxon>Acetobacteraceae</taxon>
        <taxon>Komagataeibacter</taxon>
    </lineage>
</organism>
<dbReference type="NCBIfam" id="NF041259">
    <property type="entry name" value="mono_DmmA_fam"/>
    <property type="match status" value="1"/>
</dbReference>
<proteinExistence type="predicted"/>
<comment type="caution">
    <text evidence="2">The sequence shown here is derived from an EMBL/GenBank/DDBJ whole genome shotgun (WGS) entry which is preliminary data.</text>
</comment>
<evidence type="ECO:0000313" key="2">
    <source>
        <dbReference type="EMBL" id="GCE82584.1"/>
    </source>
</evidence>
<evidence type="ECO:0000259" key="1">
    <source>
        <dbReference type="Pfam" id="PF22289"/>
    </source>
</evidence>
<dbReference type="Pfam" id="PF22289">
    <property type="entry name" value="DmmA-like_C"/>
    <property type="match status" value="1"/>
</dbReference>
<dbReference type="Proteomes" id="UP000315095">
    <property type="component" value="Unassembled WGS sequence"/>
</dbReference>
<sequence>MGDVTVSGDNADMTNSSLPFQRLRFDMTGTRHLFIRQDPDCALPGGGIPPVFAIWTVRRQCDVLPDEHSPEGFFRSVSHMLEQLASRLETERVGLRIYAAGSTQFLSDVVRVADGAGLSAGEVFLDVPLSPVCRVMCIHCDTMHENVTHGELTCHGCRAVLSVRTHFSRRIGAYMGVAETGMG</sequence>